<dbReference type="Gene3D" id="2.40.10.330">
    <property type="match status" value="1"/>
</dbReference>
<evidence type="ECO:0000313" key="9">
    <source>
        <dbReference type="Proteomes" id="UP001379945"/>
    </source>
</evidence>
<dbReference type="Proteomes" id="UP001379945">
    <property type="component" value="Unassembled WGS sequence"/>
</dbReference>
<keyword evidence="4 5" id="KW-0413">Isomerase</keyword>
<dbReference type="Pfam" id="PF00254">
    <property type="entry name" value="FKBP_C"/>
    <property type="match status" value="1"/>
</dbReference>
<dbReference type="PROSITE" id="PS50059">
    <property type="entry name" value="FKBP_PPIASE"/>
    <property type="match status" value="1"/>
</dbReference>
<dbReference type="SUPFAM" id="SSF54534">
    <property type="entry name" value="FKBP-like"/>
    <property type="match status" value="1"/>
</dbReference>
<gene>
    <name evidence="8" type="ORF">AACH00_02870</name>
</gene>
<dbReference type="PANTHER" id="PTHR47861">
    <property type="entry name" value="FKBP-TYPE PEPTIDYL-PROLYL CIS-TRANS ISOMERASE SLYD"/>
    <property type="match status" value="1"/>
</dbReference>
<keyword evidence="9" id="KW-1185">Reference proteome</keyword>
<dbReference type="InterPro" id="IPR048261">
    <property type="entry name" value="SlpA/SlyD-like_ins_sf"/>
</dbReference>
<dbReference type="InterPro" id="IPR001179">
    <property type="entry name" value="PPIase_FKBP_dom"/>
</dbReference>
<dbReference type="EC" id="5.2.1.8" evidence="6"/>
<feature type="domain" description="PPIase FKBP-type" evidence="7">
    <location>
        <begin position="7"/>
        <end position="73"/>
    </location>
</feature>
<evidence type="ECO:0000256" key="6">
    <source>
        <dbReference type="RuleBase" id="RU003915"/>
    </source>
</evidence>
<evidence type="ECO:0000256" key="5">
    <source>
        <dbReference type="PROSITE-ProRule" id="PRU00277"/>
    </source>
</evidence>
<dbReference type="EMBL" id="JBBUTI010000001">
    <property type="protein sequence ID" value="MEK8045287.1"/>
    <property type="molecule type" value="Genomic_DNA"/>
</dbReference>
<comment type="catalytic activity">
    <reaction evidence="1 5 6">
        <text>[protein]-peptidylproline (omega=180) = [protein]-peptidylproline (omega=0)</text>
        <dbReference type="Rhea" id="RHEA:16237"/>
        <dbReference type="Rhea" id="RHEA-COMP:10747"/>
        <dbReference type="Rhea" id="RHEA-COMP:10748"/>
        <dbReference type="ChEBI" id="CHEBI:83833"/>
        <dbReference type="ChEBI" id="CHEBI:83834"/>
        <dbReference type="EC" id="5.2.1.8"/>
    </reaction>
</comment>
<sequence>MNTIQTGSFLTLHYRLAGPDGADVVTTFNDKPATLTLGAGQLAPAIEARLLGLEEGVRTSFDLAPGEAFGDRNPDMIQRLKRSVLDQMGDREAEYNVGDVVEFPTPDGAGRFAGVVRAVGDGWLEFDFNHPLAGQPVTFEVQVIGVL</sequence>
<name>A0ABU9C3S8_9BURK</name>
<protein>
    <recommendedName>
        <fullName evidence="6">Peptidyl-prolyl cis-trans isomerase</fullName>
        <ecNumber evidence="6">5.2.1.8</ecNumber>
    </recommendedName>
</protein>
<evidence type="ECO:0000259" key="7">
    <source>
        <dbReference type="PROSITE" id="PS50059"/>
    </source>
</evidence>
<dbReference type="RefSeq" id="WP_341397430.1">
    <property type="nucleotide sequence ID" value="NZ_JBBUTI010000001.1"/>
</dbReference>
<reference evidence="8 9" key="1">
    <citation type="submission" date="2024-04" db="EMBL/GenBank/DDBJ databases">
        <title>Novel species of the genus Ideonella isolated from streams.</title>
        <authorList>
            <person name="Lu H."/>
        </authorList>
    </citation>
    <scope>NUCLEOTIDE SEQUENCE [LARGE SCALE GENOMIC DNA]</scope>
    <source>
        <strain evidence="8 9">LYT19W</strain>
    </source>
</reference>
<proteinExistence type="inferred from homology"/>
<dbReference type="PANTHER" id="PTHR47861:SF4">
    <property type="entry name" value="FKBP-TYPE 16 KDA PEPTIDYL-PROLYL CIS-TRANS ISOMERASE"/>
    <property type="match status" value="1"/>
</dbReference>
<comment type="caution">
    <text evidence="8">The sequence shown here is derived from an EMBL/GenBank/DDBJ whole genome shotgun (WGS) entry which is preliminary data.</text>
</comment>
<evidence type="ECO:0000313" key="8">
    <source>
        <dbReference type="EMBL" id="MEK8045287.1"/>
    </source>
</evidence>
<dbReference type="Gene3D" id="3.10.50.40">
    <property type="match status" value="1"/>
</dbReference>
<accession>A0ABU9C3S8</accession>
<dbReference type="GO" id="GO:0016853">
    <property type="term" value="F:isomerase activity"/>
    <property type="evidence" value="ECO:0007669"/>
    <property type="project" value="UniProtKB-KW"/>
</dbReference>
<organism evidence="8 9">
    <name type="scientific">Ideonella margarita</name>
    <dbReference type="NCBI Taxonomy" id="2984191"/>
    <lineage>
        <taxon>Bacteria</taxon>
        <taxon>Pseudomonadati</taxon>
        <taxon>Pseudomonadota</taxon>
        <taxon>Betaproteobacteria</taxon>
        <taxon>Burkholderiales</taxon>
        <taxon>Sphaerotilaceae</taxon>
        <taxon>Ideonella</taxon>
    </lineage>
</organism>
<evidence type="ECO:0000256" key="1">
    <source>
        <dbReference type="ARBA" id="ARBA00000971"/>
    </source>
</evidence>
<evidence type="ECO:0000256" key="2">
    <source>
        <dbReference type="ARBA" id="ARBA00006577"/>
    </source>
</evidence>
<evidence type="ECO:0000256" key="4">
    <source>
        <dbReference type="ARBA" id="ARBA00023235"/>
    </source>
</evidence>
<evidence type="ECO:0000256" key="3">
    <source>
        <dbReference type="ARBA" id="ARBA00023110"/>
    </source>
</evidence>
<comment type="similarity">
    <text evidence="2 6">Belongs to the FKBP-type PPIase family.</text>
</comment>
<dbReference type="InterPro" id="IPR046357">
    <property type="entry name" value="PPIase_dom_sf"/>
</dbReference>
<keyword evidence="3 5" id="KW-0697">Rotamase</keyword>